<proteinExistence type="predicted"/>
<name>A0A6B0UXN7_IXORI</name>
<keyword evidence="1" id="KW-0732">Signal</keyword>
<organism evidence="2">
    <name type="scientific">Ixodes ricinus</name>
    <name type="common">Common tick</name>
    <name type="synonym">Acarus ricinus</name>
    <dbReference type="NCBI Taxonomy" id="34613"/>
    <lineage>
        <taxon>Eukaryota</taxon>
        <taxon>Metazoa</taxon>
        <taxon>Ecdysozoa</taxon>
        <taxon>Arthropoda</taxon>
        <taxon>Chelicerata</taxon>
        <taxon>Arachnida</taxon>
        <taxon>Acari</taxon>
        <taxon>Parasitiformes</taxon>
        <taxon>Ixodida</taxon>
        <taxon>Ixodoidea</taxon>
        <taxon>Ixodidae</taxon>
        <taxon>Ixodinae</taxon>
        <taxon>Ixodes</taxon>
    </lineage>
</organism>
<protein>
    <recommendedName>
        <fullName evidence="3">Secreted protein</fullName>
    </recommendedName>
</protein>
<feature type="chain" id="PRO_5025500012" description="Secreted protein" evidence="1">
    <location>
        <begin position="23"/>
        <end position="166"/>
    </location>
</feature>
<evidence type="ECO:0008006" key="3">
    <source>
        <dbReference type="Google" id="ProtNLM"/>
    </source>
</evidence>
<feature type="signal peptide" evidence="1">
    <location>
        <begin position="1"/>
        <end position="22"/>
    </location>
</feature>
<reference evidence="2" key="1">
    <citation type="submission" date="2019-12" db="EMBL/GenBank/DDBJ databases">
        <title>An insight into the sialome of adult female Ixodes ricinus ticks feeding for 6 days.</title>
        <authorList>
            <person name="Perner J."/>
            <person name="Ribeiro J.M.C."/>
        </authorList>
    </citation>
    <scope>NUCLEOTIDE SEQUENCE</scope>
    <source>
        <strain evidence="2">Semi-engorged</strain>
        <tissue evidence="2">Salivary glands</tissue>
    </source>
</reference>
<evidence type="ECO:0000256" key="1">
    <source>
        <dbReference type="SAM" id="SignalP"/>
    </source>
</evidence>
<sequence length="166" mass="18451">MTCLEVFVSCCAVALFLQSARMGRPMIRRDLLCLMSCPSRVTWMLSTSVLLRRMLTTRSSIFFGEQNSPQLLAYQFAVSAASLSVSCGPPGESVPVYKITSSAYRARLKFSIVPNCSGKPRRTMLNGSGWITEPWGVFLHPWVMGVLEVTSTILSMALRLERKSTM</sequence>
<dbReference type="AlphaFoldDB" id="A0A6B0UXN7"/>
<accession>A0A6B0UXN7</accession>
<evidence type="ECO:0000313" key="2">
    <source>
        <dbReference type="EMBL" id="MXU94607.1"/>
    </source>
</evidence>
<dbReference type="EMBL" id="GIFC01012524">
    <property type="protein sequence ID" value="MXU94607.1"/>
    <property type="molecule type" value="Transcribed_RNA"/>
</dbReference>